<dbReference type="OMA" id="FEWYGAF"/>
<dbReference type="PANTHER" id="PTHR12176:SF78">
    <property type="entry name" value="EEF1A LYSINE AND N-TERMINAL METHYLTRANSFERASE"/>
    <property type="match status" value="1"/>
</dbReference>
<protein>
    <submittedName>
        <fullName evidence="6">Putative spermine/spermidine synthase</fullName>
    </submittedName>
</protein>
<keyword evidence="4" id="KW-0511">Multifunctional enzyme</keyword>
<dbReference type="VEuPathDB" id="VectorBase:LOC119161250"/>
<dbReference type="Gene3D" id="3.40.50.150">
    <property type="entry name" value="Vaccinia Virus protein VP39"/>
    <property type="match status" value="2"/>
</dbReference>
<dbReference type="PANTHER" id="PTHR12176">
    <property type="entry name" value="SAM-DEPENDENT METHYLTRANSFERASE SUPERFAMILY PROTEIN"/>
    <property type="match status" value="1"/>
</dbReference>
<feature type="domain" description="Methyltransferase" evidence="5">
    <location>
        <begin position="48"/>
        <end position="162"/>
    </location>
</feature>
<evidence type="ECO:0000256" key="1">
    <source>
        <dbReference type="ARBA" id="ARBA00008361"/>
    </source>
</evidence>
<proteinExistence type="inferred from homology"/>
<reference evidence="6" key="1">
    <citation type="submission" date="2019-09" db="EMBL/GenBank/DDBJ databases">
        <title>Organ-specific transcriptomic study of the physiology of the cattle tick, Rhipicephalus microplus.</title>
        <authorList>
            <person name="Tirloni L."/>
            <person name="Braz G."/>
            <person name="Gandara A.C.P."/>
            <person name="Sabadin G.A."/>
            <person name="da Silva R.M."/>
            <person name="Guizzo M.G."/>
            <person name="Machado J.A."/>
            <person name="Costa E.P."/>
            <person name="Gomes H.F."/>
            <person name="Moraes J."/>
            <person name="Mota M.B.S."/>
            <person name="Mesquita R.D."/>
            <person name="Alvarenga P.H."/>
            <person name="Alves F."/>
            <person name="Seixas A."/>
            <person name="da Fonseca R.N."/>
            <person name="Fogaca A."/>
            <person name="Logullo C."/>
            <person name="Tanaka A."/>
            <person name="Daffre S."/>
            <person name="Termignoni C."/>
            <person name="Vaz I.S.Jr."/>
            <person name="Oliveira P.L."/>
            <person name="Ribeiro J.M."/>
        </authorList>
    </citation>
    <scope>NUCLEOTIDE SEQUENCE</scope>
    <source>
        <strain evidence="6">Porto Alegre</strain>
    </source>
</reference>
<dbReference type="GO" id="GO:0008168">
    <property type="term" value="F:methyltransferase activity"/>
    <property type="evidence" value="ECO:0007669"/>
    <property type="project" value="UniProtKB-KW"/>
</dbReference>
<evidence type="ECO:0000256" key="4">
    <source>
        <dbReference type="ARBA" id="ARBA00023268"/>
    </source>
</evidence>
<dbReference type="AlphaFoldDB" id="A0A6M2CVR4"/>
<dbReference type="KEGG" id="rmp:119161250"/>
<dbReference type="EMBL" id="GHWJ01004724">
    <property type="protein sequence ID" value="NOV37461.1"/>
    <property type="molecule type" value="Transcribed_RNA"/>
</dbReference>
<dbReference type="GO" id="GO:0032259">
    <property type="term" value="P:methylation"/>
    <property type="evidence" value="ECO:0007669"/>
    <property type="project" value="UniProtKB-KW"/>
</dbReference>
<evidence type="ECO:0000256" key="3">
    <source>
        <dbReference type="ARBA" id="ARBA00022679"/>
    </source>
</evidence>
<dbReference type="InterPro" id="IPR025714">
    <property type="entry name" value="Methyltranfer_dom"/>
</dbReference>
<dbReference type="RefSeq" id="XP_037269521.1">
    <property type="nucleotide sequence ID" value="XM_037413624.1"/>
</dbReference>
<dbReference type="RefSeq" id="XP_037269520.1">
    <property type="nucleotide sequence ID" value="XM_037413623.1"/>
</dbReference>
<dbReference type="InterPro" id="IPR029063">
    <property type="entry name" value="SAM-dependent_MTases_sf"/>
</dbReference>
<dbReference type="InterPro" id="IPR051419">
    <property type="entry name" value="Lys/N-term_MeTrsfase_sf"/>
</dbReference>
<comment type="similarity">
    <text evidence="1">Belongs to the methyltransferase superfamily.</text>
</comment>
<dbReference type="Pfam" id="PF13847">
    <property type="entry name" value="Methyltransf_31"/>
    <property type="match status" value="1"/>
</dbReference>
<evidence type="ECO:0000313" key="6">
    <source>
        <dbReference type="EMBL" id="NOV37461.1"/>
    </source>
</evidence>
<organism evidence="6">
    <name type="scientific">Rhipicephalus microplus</name>
    <name type="common">Cattle tick</name>
    <name type="synonym">Boophilus microplus</name>
    <dbReference type="NCBI Taxonomy" id="6941"/>
    <lineage>
        <taxon>Eukaryota</taxon>
        <taxon>Metazoa</taxon>
        <taxon>Ecdysozoa</taxon>
        <taxon>Arthropoda</taxon>
        <taxon>Chelicerata</taxon>
        <taxon>Arachnida</taxon>
        <taxon>Acari</taxon>
        <taxon>Parasitiformes</taxon>
        <taxon>Ixodida</taxon>
        <taxon>Ixodoidea</taxon>
        <taxon>Ixodidae</taxon>
        <taxon>Rhipicephalinae</taxon>
        <taxon>Rhipicephalus</taxon>
        <taxon>Boophilus</taxon>
    </lineage>
</organism>
<accession>A0A6M2CVR4</accession>
<keyword evidence="3" id="KW-0808">Transferase</keyword>
<dbReference type="SUPFAM" id="SSF53335">
    <property type="entry name" value="S-adenosyl-L-methionine-dependent methyltransferases"/>
    <property type="match status" value="2"/>
</dbReference>
<sequence length="665" mass="75933">MDLLPKASSEFASEKYWNEFFNKRGKETFEWYGELWQHATAVFKYLKDPNDQILIIGCGNSTLSTDLYDCTSCKNITSIDISEVVIRQMNDKCGSLRPQMRFLQMDAAQMDFKDEEFTVILDKGLVDALTPDKDCPAKLYAVLKEVSRVLRVGGRFLCISLLQSHVLQALLKWFSSDPAWTWVIRFHRSEDAEPQDSSRLVLPIFVVVFIKLKRLLGLETVTEMAFDPQSKPKRVPASTLCEEVASLQQYAFLRLDISRRKLQKGEDVSLNLFVSWSDVPRYRLFVCDLQVPSQTQLRFAIFIVPQGRESEWMFSTPEGREQLTEECQAERVIVVHLCREQNYLCLDQVKKELSSKVMELAPASYVPGQMVPFMTTGEDVGNRQIRHRGCSVISGHYVVEDVTLPKGIVVRRLIFLDKPHVIQTEARIKSVKQKGQKGKVWEVVKDDLRSEYYKYMVAGLAFIMPKGTEEPANALIVGLGGGTLPLFLVTKFPKLELTIVELDPEVLYVARKWYFQQQDYPMEIFVEDGLSAFERFAKEGRRFDIVFLDVDSKDLSEGLTCPPAAFLTEKTLKQLAAISNGPVVMNFVCRNVALKKETYERLKSAFRVVYFRTIVDHVNEVLYLSNAECDTTVNSLLENVEQLRTTMDSTSCVNIAELMDGLTLV</sequence>
<dbReference type="FunFam" id="3.40.50.150:FF:000110">
    <property type="entry name" value="methyltransferase-like protein 13 isoform X1"/>
    <property type="match status" value="1"/>
</dbReference>
<name>A0A6M2CVR4_RHIMP</name>
<evidence type="ECO:0000256" key="2">
    <source>
        <dbReference type="ARBA" id="ARBA00022603"/>
    </source>
</evidence>
<dbReference type="CDD" id="cd02440">
    <property type="entry name" value="AdoMet_MTases"/>
    <property type="match status" value="2"/>
</dbReference>
<dbReference type="OrthoDB" id="411785at2759"/>
<evidence type="ECO:0000259" key="5">
    <source>
        <dbReference type="Pfam" id="PF13847"/>
    </source>
</evidence>
<keyword evidence="2" id="KW-0489">Methyltransferase</keyword>